<dbReference type="InterPro" id="IPR001789">
    <property type="entry name" value="Sig_transdc_resp-reg_receiver"/>
</dbReference>
<gene>
    <name evidence="13" type="ORF">GIS00_10540</name>
</gene>
<dbReference type="PANTHER" id="PTHR45526:SF1">
    <property type="entry name" value="TRANSCRIPTIONAL REGULATORY PROTEIN DCUR-RELATED"/>
    <property type="match status" value="1"/>
</dbReference>
<reference evidence="13 14" key="1">
    <citation type="submission" date="2019-11" db="EMBL/GenBank/DDBJ databases">
        <authorList>
            <person name="Jiang L.-Q."/>
        </authorList>
    </citation>
    <scope>NUCLEOTIDE SEQUENCE [LARGE SCALE GENOMIC DNA]</scope>
    <source>
        <strain evidence="13 14">YIM 132087</strain>
    </source>
</reference>
<dbReference type="Pfam" id="PF00072">
    <property type="entry name" value="Response_reg"/>
    <property type="match status" value="1"/>
</dbReference>
<dbReference type="SUPFAM" id="SSF46785">
    <property type="entry name" value="Winged helix' DNA-binding domain"/>
    <property type="match status" value="1"/>
</dbReference>
<feature type="region of interest" description="Disordered" evidence="11">
    <location>
        <begin position="1"/>
        <end position="21"/>
    </location>
</feature>
<dbReference type="InterPro" id="IPR051271">
    <property type="entry name" value="2C-system_Tx_regulators"/>
</dbReference>
<evidence type="ECO:0000256" key="4">
    <source>
        <dbReference type="ARBA" id="ARBA00023012"/>
    </source>
</evidence>
<dbReference type="PROSITE" id="PS50110">
    <property type="entry name" value="RESPONSE_REGULATORY"/>
    <property type="match status" value="1"/>
</dbReference>
<evidence type="ECO:0000256" key="2">
    <source>
        <dbReference type="ARBA" id="ARBA00022490"/>
    </source>
</evidence>
<keyword evidence="6 9" id="KW-0238">DNA-binding</keyword>
<keyword evidence="4 9" id="KW-0902">Two-component regulatory system</keyword>
<dbReference type="PANTHER" id="PTHR45526">
    <property type="entry name" value="TRANSCRIPTIONAL REGULATORY PROTEIN DPIA"/>
    <property type="match status" value="1"/>
</dbReference>
<dbReference type="GO" id="GO:0000156">
    <property type="term" value="F:phosphorelay response regulator activity"/>
    <property type="evidence" value="ECO:0007669"/>
    <property type="project" value="TreeGrafter"/>
</dbReference>
<evidence type="ECO:0000256" key="9">
    <source>
        <dbReference type="PIRNR" id="PIRNR006171"/>
    </source>
</evidence>
<dbReference type="EMBL" id="WLYK01000003">
    <property type="protein sequence ID" value="MTD14387.1"/>
    <property type="molecule type" value="Genomic_DNA"/>
</dbReference>
<evidence type="ECO:0000256" key="3">
    <source>
        <dbReference type="ARBA" id="ARBA00022553"/>
    </source>
</evidence>
<accession>A0A7K1FJR9</accession>
<feature type="domain" description="Response regulatory" evidence="12">
    <location>
        <begin position="42"/>
        <end position="158"/>
    </location>
</feature>
<dbReference type="Gene3D" id="1.10.10.10">
    <property type="entry name" value="Winged helix-like DNA-binding domain superfamily/Winged helix DNA-binding domain"/>
    <property type="match status" value="1"/>
</dbReference>
<keyword evidence="8 9" id="KW-0804">Transcription</keyword>
<dbReference type="InterPro" id="IPR024187">
    <property type="entry name" value="Sig_transdc_resp-reg_cit/mal"/>
</dbReference>
<evidence type="ECO:0000256" key="6">
    <source>
        <dbReference type="ARBA" id="ARBA00023125"/>
    </source>
</evidence>
<evidence type="ECO:0000256" key="10">
    <source>
        <dbReference type="PROSITE-ProRule" id="PRU00169"/>
    </source>
</evidence>
<dbReference type="SMART" id="SM00448">
    <property type="entry name" value="REC"/>
    <property type="match status" value="1"/>
</dbReference>
<organism evidence="13 14">
    <name type="scientific">Nakamurella alba</name>
    <dbReference type="NCBI Taxonomy" id="2665158"/>
    <lineage>
        <taxon>Bacteria</taxon>
        <taxon>Bacillati</taxon>
        <taxon>Actinomycetota</taxon>
        <taxon>Actinomycetes</taxon>
        <taxon>Nakamurellales</taxon>
        <taxon>Nakamurellaceae</taxon>
        <taxon>Nakamurella</taxon>
    </lineage>
</organism>
<comment type="subcellular location">
    <subcellularLocation>
        <location evidence="1 9">Cytoplasm</location>
    </subcellularLocation>
</comment>
<name>A0A7K1FJR9_9ACTN</name>
<dbReference type="Proteomes" id="UP000460221">
    <property type="component" value="Unassembled WGS sequence"/>
</dbReference>
<evidence type="ECO:0000256" key="5">
    <source>
        <dbReference type="ARBA" id="ARBA00023015"/>
    </source>
</evidence>
<keyword evidence="7 9" id="KW-0010">Activator</keyword>
<dbReference type="Gene3D" id="3.40.50.2300">
    <property type="match status" value="1"/>
</dbReference>
<dbReference type="AlphaFoldDB" id="A0A7K1FJR9"/>
<dbReference type="InterPro" id="IPR011006">
    <property type="entry name" value="CheY-like_superfamily"/>
</dbReference>
<sequence length="262" mass="28035">MGLWCPSRSSPRGTQSCRVGPVATDEPVGAARSTARAGAAIRTLVVEDDPVAARAHAHHVSRQQGFTVVGVAGSGAEALAFIETGDVDLVLLDLHLPDLTGLEVMRRLRSAGRPIDVIVVSSARESDAVRAAVAQGAVQYLIKPFASAALRDRLTAYRSFRAQVQVSDRVAQEDVDRAFAVLRTPLGAPLPKGLTPQTLELVSAALRRRDDASAVELAEELGISRITAGRYLAHLVETGVARRGHRYGQVGRPESRYRLADH</sequence>
<comment type="caution">
    <text evidence="13">The sequence shown here is derived from an EMBL/GenBank/DDBJ whole genome shotgun (WGS) entry which is preliminary data.</text>
</comment>
<dbReference type="SUPFAM" id="SSF52172">
    <property type="entry name" value="CheY-like"/>
    <property type="match status" value="1"/>
</dbReference>
<feature type="modified residue" description="4-aspartylphosphate" evidence="10">
    <location>
        <position position="93"/>
    </location>
</feature>
<keyword evidence="2 9" id="KW-0963">Cytoplasm</keyword>
<evidence type="ECO:0000313" key="13">
    <source>
        <dbReference type="EMBL" id="MTD14387.1"/>
    </source>
</evidence>
<evidence type="ECO:0000259" key="12">
    <source>
        <dbReference type="PROSITE" id="PS50110"/>
    </source>
</evidence>
<evidence type="ECO:0000256" key="7">
    <source>
        <dbReference type="ARBA" id="ARBA00023159"/>
    </source>
</evidence>
<keyword evidence="14" id="KW-1185">Reference proteome</keyword>
<evidence type="ECO:0000256" key="8">
    <source>
        <dbReference type="ARBA" id="ARBA00023163"/>
    </source>
</evidence>
<keyword evidence="3 10" id="KW-0597">Phosphoprotein</keyword>
<dbReference type="GO" id="GO:0003677">
    <property type="term" value="F:DNA binding"/>
    <property type="evidence" value="ECO:0007669"/>
    <property type="project" value="UniProtKB-KW"/>
</dbReference>
<evidence type="ECO:0000256" key="11">
    <source>
        <dbReference type="SAM" id="MobiDB-lite"/>
    </source>
</evidence>
<dbReference type="InterPro" id="IPR036390">
    <property type="entry name" value="WH_DNA-bd_sf"/>
</dbReference>
<dbReference type="GO" id="GO:0005737">
    <property type="term" value="C:cytoplasm"/>
    <property type="evidence" value="ECO:0007669"/>
    <property type="project" value="UniProtKB-SubCell"/>
</dbReference>
<dbReference type="GO" id="GO:0003700">
    <property type="term" value="F:DNA-binding transcription factor activity"/>
    <property type="evidence" value="ECO:0007669"/>
    <property type="project" value="InterPro"/>
</dbReference>
<dbReference type="InterPro" id="IPR036388">
    <property type="entry name" value="WH-like_DNA-bd_sf"/>
</dbReference>
<proteinExistence type="predicted"/>
<evidence type="ECO:0000313" key="14">
    <source>
        <dbReference type="Proteomes" id="UP000460221"/>
    </source>
</evidence>
<feature type="compositionally biased region" description="Polar residues" evidence="11">
    <location>
        <begin position="7"/>
        <end position="17"/>
    </location>
</feature>
<keyword evidence="5 9" id="KW-0805">Transcription regulation</keyword>
<protein>
    <recommendedName>
        <fullName evidence="9">Transcriptional regulatory protein</fullName>
    </recommendedName>
</protein>
<evidence type="ECO:0000256" key="1">
    <source>
        <dbReference type="ARBA" id="ARBA00004496"/>
    </source>
</evidence>
<dbReference type="PIRSF" id="PIRSF006171">
    <property type="entry name" value="RR_citrat_malat"/>
    <property type="match status" value="1"/>
</dbReference>